<dbReference type="InParanoid" id="A0A1E7FIH7"/>
<dbReference type="OrthoDB" id="269227at2759"/>
<dbReference type="KEGG" id="fcy:FRACYDRAFT_238420"/>
<evidence type="ECO:0000313" key="8">
    <source>
        <dbReference type="Proteomes" id="UP000095751"/>
    </source>
</evidence>
<dbReference type="GO" id="GO:0016614">
    <property type="term" value="F:oxidoreductase activity, acting on CH-OH group of donors"/>
    <property type="evidence" value="ECO:0007669"/>
    <property type="project" value="InterPro"/>
</dbReference>
<keyword evidence="4" id="KW-0274">FAD</keyword>
<dbReference type="PANTHER" id="PTHR11552">
    <property type="entry name" value="GLUCOSE-METHANOL-CHOLINE GMC OXIDOREDUCTASE"/>
    <property type="match status" value="1"/>
</dbReference>
<dbReference type="PIRSF" id="PIRSF000137">
    <property type="entry name" value="Alcohol_oxidase"/>
    <property type="match status" value="1"/>
</dbReference>
<dbReference type="InterPro" id="IPR000172">
    <property type="entry name" value="GMC_OxRdtase_N"/>
</dbReference>
<gene>
    <name evidence="7" type="ORF">FRACYDRAFT_238420</name>
</gene>
<evidence type="ECO:0000256" key="1">
    <source>
        <dbReference type="ARBA" id="ARBA00001974"/>
    </source>
</evidence>
<dbReference type="SUPFAM" id="SSF51905">
    <property type="entry name" value="FAD/NAD(P)-binding domain"/>
    <property type="match status" value="1"/>
</dbReference>
<reference evidence="7 8" key="1">
    <citation type="submission" date="2016-09" db="EMBL/GenBank/DDBJ databases">
        <title>Extensive genetic diversity and differential bi-allelic expression allows diatom success in the polar Southern Ocean.</title>
        <authorList>
            <consortium name="DOE Joint Genome Institute"/>
            <person name="Mock T."/>
            <person name="Otillar R.P."/>
            <person name="Strauss J."/>
            <person name="Dupont C."/>
            <person name="Frickenhaus S."/>
            <person name="Maumus F."/>
            <person name="Mcmullan M."/>
            <person name="Sanges R."/>
            <person name="Schmutz J."/>
            <person name="Toseland A."/>
            <person name="Valas R."/>
            <person name="Veluchamy A."/>
            <person name="Ward B.J."/>
            <person name="Allen A."/>
            <person name="Barry K."/>
            <person name="Falciatore A."/>
            <person name="Ferrante M."/>
            <person name="Fortunato A.E."/>
            <person name="Gloeckner G."/>
            <person name="Gruber A."/>
            <person name="Hipkin R."/>
            <person name="Janech M."/>
            <person name="Kroth P."/>
            <person name="Leese F."/>
            <person name="Lindquist E."/>
            <person name="Lyon B.R."/>
            <person name="Martin J."/>
            <person name="Mayer C."/>
            <person name="Parker M."/>
            <person name="Quesneville H."/>
            <person name="Raymond J."/>
            <person name="Uhlig C."/>
            <person name="Valentin K.U."/>
            <person name="Worden A.Z."/>
            <person name="Armbrust E.V."/>
            <person name="Bowler C."/>
            <person name="Green B."/>
            <person name="Moulton V."/>
            <person name="Van Oosterhout C."/>
            <person name="Grigoriev I."/>
        </authorList>
    </citation>
    <scope>NUCLEOTIDE SEQUENCE [LARGE SCALE GENOMIC DNA]</scope>
    <source>
        <strain evidence="7 8">CCMP1102</strain>
    </source>
</reference>
<sequence length="580" mass="64955">MSTDYDKAESIIDVFDYVIVGTGPSAIGILLGLLEEISSVLSSKDNTASLSIAIVERGHGPPHEIATLSPHRWFEAANKSSSTSVRLYPSEIAGKVIEIPVGQGLGGSSNINACLCLPPLQQDLESWPDPYRSSLVSNAKYLTKIMEKNQAIHYTSMGNTHNPYSVKNSILNFRTTVPSLTTRDAGTKKFVRRNYYDALLDPLMKKHPSLEKNLHWFRGHEAQRLLLKDDSTRVIGIECVSTDGDHTSTYREIHARKRVILCAGAIETPALLLVSELGHKEHLLGVGQHLMDQAILARIFFKLPSLKKKIKSPNGVAAIGHLSIVRDHCKRGSQIFQVFITDPVGDSAASIISLIIPMALRPKWKKKILMNIVEIVLRCVKAILYVTFLYTPAGFLMEQLTTLTMISQMHPRSRGSVKVSLKNDRVPKMRGPKRRRDVTVEVDPKYLDDPQDRKDLKSGWDTSGRISSSLFETFLSRIFSVLKFFRTESFWFGLYCRNLLLPYYHYSGTCAMITRTDNNDNPNWVVDSSLKVRGHDGLYICDASIFPTTISNPPALTCAALGYEFARLIFVEDDNKTARR</sequence>
<feature type="domain" description="Glucose-methanol-choline oxidoreductase N-terminal" evidence="5">
    <location>
        <begin position="93"/>
        <end position="165"/>
    </location>
</feature>
<comment type="similarity">
    <text evidence="2">Belongs to the GMC oxidoreductase family.</text>
</comment>
<dbReference type="Gene3D" id="3.30.410.40">
    <property type="match status" value="1"/>
</dbReference>
<accession>A0A1E7FIH7</accession>
<evidence type="ECO:0000259" key="5">
    <source>
        <dbReference type="Pfam" id="PF00732"/>
    </source>
</evidence>
<dbReference type="Pfam" id="PF00732">
    <property type="entry name" value="GMC_oxred_N"/>
    <property type="match status" value="2"/>
</dbReference>
<dbReference type="Gene3D" id="3.50.50.60">
    <property type="entry name" value="FAD/NAD(P)-binding domain"/>
    <property type="match status" value="2"/>
</dbReference>
<evidence type="ECO:0000256" key="4">
    <source>
        <dbReference type="ARBA" id="ARBA00022827"/>
    </source>
</evidence>
<evidence type="ECO:0000313" key="7">
    <source>
        <dbReference type="EMBL" id="OEU17989.1"/>
    </source>
</evidence>
<feature type="domain" description="Glucose-methanol-choline oxidoreductase N-terminal" evidence="5">
    <location>
        <begin position="207"/>
        <end position="293"/>
    </location>
</feature>
<proteinExistence type="inferred from homology"/>
<dbReference type="InterPro" id="IPR007867">
    <property type="entry name" value="GMC_OxRtase_C"/>
</dbReference>
<comment type="cofactor">
    <cofactor evidence="1">
        <name>FAD</name>
        <dbReference type="ChEBI" id="CHEBI:57692"/>
    </cofactor>
</comment>
<dbReference type="AlphaFoldDB" id="A0A1E7FIH7"/>
<evidence type="ECO:0000256" key="3">
    <source>
        <dbReference type="ARBA" id="ARBA00022630"/>
    </source>
</evidence>
<dbReference type="InterPro" id="IPR036188">
    <property type="entry name" value="FAD/NAD-bd_sf"/>
</dbReference>
<evidence type="ECO:0000256" key="2">
    <source>
        <dbReference type="ARBA" id="ARBA00010790"/>
    </source>
</evidence>
<dbReference type="SUPFAM" id="SSF54373">
    <property type="entry name" value="FAD-linked reductases, C-terminal domain"/>
    <property type="match status" value="1"/>
</dbReference>
<dbReference type="Proteomes" id="UP000095751">
    <property type="component" value="Unassembled WGS sequence"/>
</dbReference>
<dbReference type="GO" id="GO:0050660">
    <property type="term" value="F:flavin adenine dinucleotide binding"/>
    <property type="evidence" value="ECO:0007669"/>
    <property type="project" value="InterPro"/>
</dbReference>
<name>A0A1E7FIH7_9STRA</name>
<organism evidence="7 8">
    <name type="scientific">Fragilariopsis cylindrus CCMP1102</name>
    <dbReference type="NCBI Taxonomy" id="635003"/>
    <lineage>
        <taxon>Eukaryota</taxon>
        <taxon>Sar</taxon>
        <taxon>Stramenopiles</taxon>
        <taxon>Ochrophyta</taxon>
        <taxon>Bacillariophyta</taxon>
        <taxon>Bacillariophyceae</taxon>
        <taxon>Bacillariophycidae</taxon>
        <taxon>Bacillariales</taxon>
        <taxon>Bacillariaceae</taxon>
        <taxon>Fragilariopsis</taxon>
    </lineage>
</organism>
<dbReference type="EMBL" id="KV784357">
    <property type="protein sequence ID" value="OEU17989.1"/>
    <property type="molecule type" value="Genomic_DNA"/>
</dbReference>
<evidence type="ECO:0000259" key="6">
    <source>
        <dbReference type="Pfam" id="PF05199"/>
    </source>
</evidence>
<protein>
    <submittedName>
        <fullName evidence="7">FAD/NAD(P)-binding domain-containing protein</fullName>
    </submittedName>
</protein>
<keyword evidence="8" id="KW-1185">Reference proteome</keyword>
<dbReference type="PANTHER" id="PTHR11552:SF147">
    <property type="entry name" value="CHOLINE DEHYDROGENASE, MITOCHONDRIAL"/>
    <property type="match status" value="1"/>
</dbReference>
<feature type="domain" description="Glucose-methanol-choline oxidoreductase C-terminal" evidence="6">
    <location>
        <begin position="411"/>
        <end position="562"/>
    </location>
</feature>
<dbReference type="Pfam" id="PF05199">
    <property type="entry name" value="GMC_oxred_C"/>
    <property type="match status" value="1"/>
</dbReference>
<keyword evidence="3" id="KW-0285">Flavoprotein</keyword>
<dbReference type="InterPro" id="IPR012132">
    <property type="entry name" value="GMC_OxRdtase"/>
</dbReference>